<evidence type="ECO:0000259" key="5">
    <source>
        <dbReference type="PROSITE" id="PS51935"/>
    </source>
</evidence>
<accession>A0A9J7BU46</accession>
<evidence type="ECO:0000256" key="1">
    <source>
        <dbReference type="ARBA" id="ARBA00007074"/>
    </source>
</evidence>
<keyword evidence="4" id="KW-0788">Thiol protease</keyword>
<feature type="domain" description="NlpC/P60" evidence="5">
    <location>
        <begin position="10"/>
        <end position="160"/>
    </location>
</feature>
<keyword evidence="7" id="KW-1185">Reference proteome</keyword>
<name>A0A9J7BU46_9BACT</name>
<dbReference type="SUPFAM" id="SSF54001">
    <property type="entry name" value="Cysteine proteinases"/>
    <property type="match status" value="1"/>
</dbReference>
<dbReference type="KEGG" id="orp:MOP44_00630"/>
<comment type="similarity">
    <text evidence="1">Belongs to the peptidase C40 family.</text>
</comment>
<keyword evidence="2" id="KW-0645">Protease</keyword>
<dbReference type="Gene3D" id="1.10.101.10">
    <property type="entry name" value="PGBD-like superfamily/PGBD"/>
    <property type="match status" value="1"/>
</dbReference>
<evidence type="ECO:0000256" key="4">
    <source>
        <dbReference type="ARBA" id="ARBA00022807"/>
    </source>
</evidence>
<gene>
    <name evidence="6" type="ORF">MOP44_00630</name>
</gene>
<dbReference type="GO" id="GO:0006508">
    <property type="term" value="P:proteolysis"/>
    <property type="evidence" value="ECO:0007669"/>
    <property type="project" value="UniProtKB-KW"/>
</dbReference>
<dbReference type="EMBL" id="CP093313">
    <property type="protein sequence ID" value="UWZ84454.1"/>
    <property type="molecule type" value="Genomic_DNA"/>
</dbReference>
<protein>
    <submittedName>
        <fullName evidence="6">Peptidoglycan-binding protein</fullName>
    </submittedName>
</protein>
<evidence type="ECO:0000256" key="2">
    <source>
        <dbReference type="ARBA" id="ARBA00022670"/>
    </source>
</evidence>
<evidence type="ECO:0000313" key="7">
    <source>
        <dbReference type="Proteomes" id="UP001059380"/>
    </source>
</evidence>
<proteinExistence type="inferred from homology"/>
<dbReference type="InterPro" id="IPR000064">
    <property type="entry name" value="NLP_P60_dom"/>
</dbReference>
<dbReference type="PROSITE" id="PS51935">
    <property type="entry name" value="NLPC_P60"/>
    <property type="match status" value="1"/>
</dbReference>
<dbReference type="InterPro" id="IPR038765">
    <property type="entry name" value="Papain-like_cys_pep_sf"/>
</dbReference>
<keyword evidence="3" id="KW-0378">Hydrolase</keyword>
<reference evidence="6" key="1">
    <citation type="submission" date="2021-04" db="EMBL/GenBank/DDBJ databases">
        <title>Phylogenetic analysis of Acidobacteriaceae.</title>
        <authorList>
            <person name="Qiu L."/>
            <person name="Zhang Q."/>
        </authorList>
    </citation>
    <scope>NUCLEOTIDE SEQUENCE</scope>
    <source>
        <strain evidence="6">DSM 25168</strain>
    </source>
</reference>
<dbReference type="Gene3D" id="3.90.1720.10">
    <property type="entry name" value="endopeptidase domain like (from Nostoc punctiforme)"/>
    <property type="match status" value="1"/>
</dbReference>
<sequence>MGAIAIPVSSATGSDLVNTASTKVGNPYHLGANVPKDNPDWRGPWDCAELVSWAVFQSAGILYGCASDDGDPATADAFTGYWGRDATRFGKIIPVEQAAKIPGAAVLRLAVPNGLGGHIVLSDGRGGTVEAHSSADGVIRGSLANRRWDFGILVPGISYADPDAAPAAPALAAPAKIYRQTTDTTTDPVVARIQQALSDAGFNPGKSDGVFGSHTEAAVIAFQNAKGLTPDGEVGPHTADALGISLD</sequence>
<evidence type="ECO:0000256" key="3">
    <source>
        <dbReference type="ARBA" id="ARBA00022801"/>
    </source>
</evidence>
<dbReference type="AlphaFoldDB" id="A0A9J7BU46"/>
<dbReference type="InterPro" id="IPR002477">
    <property type="entry name" value="Peptidoglycan-bd-like"/>
</dbReference>
<organism evidence="6 7">
    <name type="scientific">Occallatibacter riparius</name>
    <dbReference type="NCBI Taxonomy" id="1002689"/>
    <lineage>
        <taxon>Bacteria</taxon>
        <taxon>Pseudomonadati</taxon>
        <taxon>Acidobacteriota</taxon>
        <taxon>Terriglobia</taxon>
        <taxon>Terriglobales</taxon>
        <taxon>Acidobacteriaceae</taxon>
        <taxon>Occallatibacter</taxon>
    </lineage>
</organism>
<dbReference type="Proteomes" id="UP001059380">
    <property type="component" value="Chromosome"/>
</dbReference>
<evidence type="ECO:0000313" key="6">
    <source>
        <dbReference type="EMBL" id="UWZ84454.1"/>
    </source>
</evidence>
<dbReference type="SUPFAM" id="SSF47090">
    <property type="entry name" value="PGBD-like"/>
    <property type="match status" value="1"/>
</dbReference>
<dbReference type="GO" id="GO:0008234">
    <property type="term" value="F:cysteine-type peptidase activity"/>
    <property type="evidence" value="ECO:0007669"/>
    <property type="project" value="UniProtKB-KW"/>
</dbReference>
<dbReference type="Pfam" id="PF01471">
    <property type="entry name" value="PG_binding_1"/>
    <property type="match status" value="1"/>
</dbReference>
<dbReference type="InterPro" id="IPR036365">
    <property type="entry name" value="PGBD-like_sf"/>
</dbReference>
<dbReference type="InterPro" id="IPR036366">
    <property type="entry name" value="PGBDSf"/>
</dbReference>
<dbReference type="RefSeq" id="WP_260793959.1">
    <property type="nucleotide sequence ID" value="NZ_CP093313.1"/>
</dbReference>